<sequence length="284" mass="32591">MAYSKTWSLPLISDLWYDVPFQAKPKSLSHCSLKSTTRSPKISFYSGKRSDVFGKRKWASSIYRKSYEQIHDGACSSSSPADVSQEKLGNLVSEFGWRVRRMAENDSEMRQVADVQSRAFHTTMPFFDDLFFQFFKAEVLAALIYRLRNSPPDRYTCLVAEPNYSSDSQNGSNRGLVGVVDVTVMRDKYVLRHIGQAEEYLYVSGIAVLQEFRRQKVATALLKACDLLSLLWGYEYLALQAYEDDLGARTLYSSADIRGLMLNNLMKSWPQSNYYKRSSTLKQW</sequence>
<dbReference type="SUPFAM" id="SSF55729">
    <property type="entry name" value="Acyl-CoA N-acyltransferases (Nat)"/>
    <property type="match status" value="1"/>
</dbReference>
<dbReference type="GO" id="GO:0031415">
    <property type="term" value="C:NatA complex"/>
    <property type="evidence" value="ECO:0007669"/>
    <property type="project" value="TreeGrafter"/>
</dbReference>
<dbReference type="GO" id="GO:0008080">
    <property type="term" value="F:N-acetyltransferase activity"/>
    <property type="evidence" value="ECO:0007669"/>
    <property type="project" value="TreeGrafter"/>
</dbReference>
<dbReference type="InterPro" id="IPR016181">
    <property type="entry name" value="Acyl_CoA_acyltransferase"/>
</dbReference>
<evidence type="ECO:0000313" key="3">
    <source>
        <dbReference type="Proteomes" id="UP000825729"/>
    </source>
</evidence>
<protein>
    <recommendedName>
        <fullName evidence="1">N-acetyltransferase domain-containing protein</fullName>
    </recommendedName>
</protein>
<dbReference type="InterPro" id="IPR000182">
    <property type="entry name" value="GNAT_dom"/>
</dbReference>
<gene>
    <name evidence="2" type="ORF">H6P81_001444</name>
</gene>
<dbReference type="Pfam" id="PF00583">
    <property type="entry name" value="Acetyltransf_1"/>
    <property type="match status" value="1"/>
</dbReference>
<dbReference type="GO" id="GO:0007064">
    <property type="term" value="P:mitotic sister chromatid cohesion"/>
    <property type="evidence" value="ECO:0007669"/>
    <property type="project" value="TreeGrafter"/>
</dbReference>
<keyword evidence="3" id="KW-1185">Reference proteome</keyword>
<name>A0AAV7F844_ARIFI</name>
<dbReference type="Proteomes" id="UP000825729">
    <property type="component" value="Unassembled WGS sequence"/>
</dbReference>
<dbReference type="EMBL" id="JAINDJ010000002">
    <property type="protein sequence ID" value="KAG9456936.1"/>
    <property type="molecule type" value="Genomic_DNA"/>
</dbReference>
<dbReference type="Gene3D" id="3.40.630.30">
    <property type="match status" value="1"/>
</dbReference>
<accession>A0AAV7F844</accession>
<dbReference type="AlphaFoldDB" id="A0AAV7F844"/>
<proteinExistence type="predicted"/>
<evidence type="ECO:0000259" key="1">
    <source>
        <dbReference type="Pfam" id="PF00583"/>
    </source>
</evidence>
<organism evidence="2 3">
    <name type="scientific">Aristolochia fimbriata</name>
    <name type="common">White veined hardy Dutchman's pipe vine</name>
    <dbReference type="NCBI Taxonomy" id="158543"/>
    <lineage>
        <taxon>Eukaryota</taxon>
        <taxon>Viridiplantae</taxon>
        <taxon>Streptophyta</taxon>
        <taxon>Embryophyta</taxon>
        <taxon>Tracheophyta</taxon>
        <taxon>Spermatophyta</taxon>
        <taxon>Magnoliopsida</taxon>
        <taxon>Magnoliidae</taxon>
        <taxon>Piperales</taxon>
        <taxon>Aristolochiaceae</taxon>
        <taxon>Aristolochia</taxon>
    </lineage>
</organism>
<reference evidence="2 3" key="1">
    <citation type="submission" date="2021-07" db="EMBL/GenBank/DDBJ databases">
        <title>The Aristolochia fimbriata genome: insights into angiosperm evolution, floral development and chemical biosynthesis.</title>
        <authorList>
            <person name="Jiao Y."/>
        </authorList>
    </citation>
    <scope>NUCLEOTIDE SEQUENCE [LARGE SCALE GENOMIC DNA]</scope>
    <source>
        <strain evidence="2">IBCAS-2021</strain>
        <tissue evidence="2">Leaf</tissue>
    </source>
</reference>
<dbReference type="InterPro" id="IPR051556">
    <property type="entry name" value="N-term/lysine_N-AcTrnsfr"/>
</dbReference>
<dbReference type="CDD" id="cd04301">
    <property type="entry name" value="NAT_SF"/>
    <property type="match status" value="1"/>
</dbReference>
<feature type="domain" description="N-acetyltransferase" evidence="1">
    <location>
        <begin position="171"/>
        <end position="252"/>
    </location>
</feature>
<dbReference type="PANTHER" id="PTHR42919">
    <property type="entry name" value="N-ALPHA-ACETYLTRANSFERASE"/>
    <property type="match status" value="1"/>
</dbReference>
<evidence type="ECO:0000313" key="2">
    <source>
        <dbReference type="EMBL" id="KAG9456936.1"/>
    </source>
</evidence>
<comment type="caution">
    <text evidence="2">The sequence shown here is derived from an EMBL/GenBank/DDBJ whole genome shotgun (WGS) entry which is preliminary data.</text>
</comment>
<dbReference type="PANTHER" id="PTHR42919:SF20">
    <property type="entry name" value="GCN5-RELATED N-ACETYLTRANSFERASE 10, CHLOROPLASTIC"/>
    <property type="match status" value="1"/>
</dbReference>